<evidence type="ECO:0000313" key="1">
    <source>
        <dbReference type="EMBL" id="CAH3018013.1"/>
    </source>
</evidence>
<name>A0ABN8LUW5_9CNID</name>
<reference evidence="1 2" key="1">
    <citation type="submission" date="2022-05" db="EMBL/GenBank/DDBJ databases">
        <authorList>
            <consortium name="Genoscope - CEA"/>
            <person name="William W."/>
        </authorList>
    </citation>
    <scope>NUCLEOTIDE SEQUENCE [LARGE SCALE GENOMIC DNA]</scope>
</reference>
<dbReference type="EMBL" id="CALNXI010000076">
    <property type="protein sequence ID" value="CAH3018013.1"/>
    <property type="molecule type" value="Genomic_DNA"/>
</dbReference>
<accession>A0ABN8LUW5</accession>
<evidence type="ECO:0000313" key="2">
    <source>
        <dbReference type="Proteomes" id="UP001159427"/>
    </source>
</evidence>
<gene>
    <name evidence="1" type="ORF">PEVE_00040854</name>
</gene>
<proteinExistence type="predicted"/>
<keyword evidence="2" id="KW-1185">Reference proteome</keyword>
<organism evidence="1 2">
    <name type="scientific">Porites evermanni</name>
    <dbReference type="NCBI Taxonomy" id="104178"/>
    <lineage>
        <taxon>Eukaryota</taxon>
        <taxon>Metazoa</taxon>
        <taxon>Cnidaria</taxon>
        <taxon>Anthozoa</taxon>
        <taxon>Hexacorallia</taxon>
        <taxon>Scleractinia</taxon>
        <taxon>Fungiina</taxon>
        <taxon>Poritidae</taxon>
        <taxon>Porites</taxon>
    </lineage>
</organism>
<comment type="caution">
    <text evidence="1">The sequence shown here is derived from an EMBL/GenBank/DDBJ whole genome shotgun (WGS) entry which is preliminary data.</text>
</comment>
<dbReference type="Proteomes" id="UP001159427">
    <property type="component" value="Unassembled WGS sequence"/>
</dbReference>
<protein>
    <submittedName>
        <fullName evidence="1">Uncharacterized protein</fullName>
    </submittedName>
</protein>
<sequence>MRWFLFNKKQYADAKLPPTSQQRCLSMQCSTLTLCQALVWKECGIPCPDIPLPTSHGWIQDGNRLQTLPITLLPAPKAVLKLIKCGCRGSCIN</sequence>